<sequence>MLPQRAAVAFVLAKVAVNGAVVERDLVVFAQVGAYLFGTEFAADKGVDVLNQLRIELIGLSLTLFDSLALPLGFFGAVLLPLGAVPSDFAADGAFVAVQLFGDFGDGAVAGQVLDVVSFALGQLRVAHGNLSCRKGRMLPHTGLFLLGKVALQMRIRRPLSVTAA</sequence>
<protein>
    <submittedName>
        <fullName evidence="1">Uncharacterized protein</fullName>
    </submittedName>
</protein>
<accession>E6MWB5</accession>
<reference evidence="1 2" key="1">
    <citation type="journal article" date="2011" name="J. Bacteriol.">
        <title>Genome sequence of Neisseria meningitidis serogroup B strain H44/76.</title>
        <authorList>
            <person name="Piet J.R."/>
            <person name="Huis In 't Veld R.A."/>
            <person name="van Schaik B.D."/>
            <person name="van Kampen A.H."/>
            <person name="Baas F."/>
            <person name="van de Beek D."/>
            <person name="Pannekoek Y."/>
            <person name="van der Ende A."/>
        </authorList>
    </citation>
    <scope>NUCLEOTIDE SEQUENCE [LARGE SCALE GENOMIC DNA]</scope>
    <source>
        <strain evidence="1 2">H44/76</strain>
    </source>
</reference>
<comment type="caution">
    <text evidence="1">The sequence shown here is derived from an EMBL/GenBank/DDBJ whole genome shotgun (WGS) entry which is preliminary data.</text>
</comment>
<name>E6MWB5_NEIMH</name>
<organism evidence="1 2">
    <name type="scientific">Neisseria meningitidis serogroup B / serotype 15 (strain H44/76)</name>
    <dbReference type="NCBI Taxonomy" id="909420"/>
    <lineage>
        <taxon>Bacteria</taxon>
        <taxon>Pseudomonadati</taxon>
        <taxon>Pseudomonadota</taxon>
        <taxon>Betaproteobacteria</taxon>
        <taxon>Neisseriales</taxon>
        <taxon>Neisseriaceae</taxon>
        <taxon>Neisseria</taxon>
    </lineage>
</organism>
<dbReference type="Proteomes" id="UP000032707">
    <property type="component" value="Unassembled WGS sequence"/>
</dbReference>
<dbReference type="AlphaFoldDB" id="E6MWB5"/>
<gene>
    <name evidence="1" type="ORF">NMH_0955</name>
</gene>
<evidence type="ECO:0000313" key="1">
    <source>
        <dbReference type="EMBL" id="EFV64109.1"/>
    </source>
</evidence>
<dbReference type="EMBL" id="AEQZ01000016">
    <property type="protein sequence ID" value="EFV64109.1"/>
    <property type="molecule type" value="Genomic_DNA"/>
</dbReference>
<proteinExistence type="predicted"/>
<evidence type="ECO:0000313" key="2">
    <source>
        <dbReference type="Proteomes" id="UP000032707"/>
    </source>
</evidence>